<protein>
    <submittedName>
        <fullName evidence="4">Hint domain-containing protein</fullName>
    </submittedName>
</protein>
<keyword evidence="2" id="KW-0964">Secreted</keyword>
<dbReference type="Proteomes" id="UP001597186">
    <property type="component" value="Unassembled WGS sequence"/>
</dbReference>
<feature type="domain" description="PA14" evidence="3">
    <location>
        <begin position="272"/>
        <end position="437"/>
    </location>
</feature>
<gene>
    <name evidence="4" type="ORF">ACFTOW_06555</name>
</gene>
<evidence type="ECO:0000256" key="2">
    <source>
        <dbReference type="ARBA" id="ARBA00022525"/>
    </source>
</evidence>
<accession>A0ABW4ECJ2</accession>
<dbReference type="InterPro" id="IPR050557">
    <property type="entry name" value="RTX_toxin/Mannuronan_C5-epim"/>
</dbReference>
<dbReference type="Pfam" id="PF13403">
    <property type="entry name" value="Hint_2"/>
    <property type="match status" value="1"/>
</dbReference>
<evidence type="ECO:0000259" key="3">
    <source>
        <dbReference type="PROSITE" id="PS51820"/>
    </source>
</evidence>
<name>A0ABW4ECJ2_9RHOB</name>
<dbReference type="SUPFAM" id="SSF51294">
    <property type="entry name" value="Hedgehog/intein (Hint) domain"/>
    <property type="match status" value="1"/>
</dbReference>
<keyword evidence="5" id="KW-1185">Reference proteome</keyword>
<dbReference type="SUPFAM" id="SSF56988">
    <property type="entry name" value="Anthrax protective antigen"/>
    <property type="match status" value="1"/>
</dbReference>
<dbReference type="SUPFAM" id="SSF51120">
    <property type="entry name" value="beta-Roll"/>
    <property type="match status" value="2"/>
</dbReference>
<dbReference type="Gene3D" id="2.150.10.10">
    <property type="entry name" value="Serralysin-like metalloprotease, C-terminal"/>
    <property type="match status" value="2"/>
</dbReference>
<dbReference type="Pfam" id="PF00353">
    <property type="entry name" value="HemolysinCabind"/>
    <property type="match status" value="2"/>
</dbReference>
<dbReference type="InterPro" id="IPR011658">
    <property type="entry name" value="PA14_dom"/>
</dbReference>
<dbReference type="PROSITE" id="PS00330">
    <property type="entry name" value="HEMOLYSIN_CALCIUM"/>
    <property type="match status" value="3"/>
</dbReference>
<reference evidence="5" key="1">
    <citation type="journal article" date="2019" name="Int. J. Syst. Evol. Microbiol.">
        <title>The Global Catalogue of Microorganisms (GCM) 10K type strain sequencing project: providing services to taxonomists for standard genome sequencing and annotation.</title>
        <authorList>
            <consortium name="The Broad Institute Genomics Platform"/>
            <consortium name="The Broad Institute Genome Sequencing Center for Infectious Disease"/>
            <person name="Wu L."/>
            <person name="Ma J."/>
        </authorList>
    </citation>
    <scope>NUCLEOTIDE SEQUENCE [LARGE SCALE GENOMIC DNA]</scope>
    <source>
        <strain evidence="5">CGMCC 1.12477</strain>
    </source>
</reference>
<proteinExistence type="predicted"/>
<dbReference type="PANTHER" id="PTHR38340">
    <property type="entry name" value="S-LAYER PROTEIN"/>
    <property type="match status" value="1"/>
</dbReference>
<dbReference type="InterPro" id="IPR028992">
    <property type="entry name" value="Hedgehog/Intein_dom"/>
</dbReference>
<comment type="subcellular location">
    <subcellularLocation>
        <location evidence="1">Secreted</location>
    </subcellularLocation>
</comment>
<dbReference type="PANTHER" id="PTHR38340:SF1">
    <property type="entry name" value="S-LAYER PROTEIN"/>
    <property type="match status" value="1"/>
</dbReference>
<evidence type="ECO:0000313" key="4">
    <source>
        <dbReference type="EMBL" id="MFD1509058.1"/>
    </source>
</evidence>
<dbReference type="InterPro" id="IPR018511">
    <property type="entry name" value="Hemolysin-typ_Ca-bd_CS"/>
</dbReference>
<dbReference type="Gene3D" id="2.170.16.10">
    <property type="entry name" value="Hedgehog/Intein (Hint) domain"/>
    <property type="match status" value="1"/>
</dbReference>
<organism evidence="4 5">
    <name type="scientific">Lacimonas salitolerans</name>
    <dbReference type="NCBI Taxonomy" id="1323750"/>
    <lineage>
        <taxon>Bacteria</taxon>
        <taxon>Pseudomonadati</taxon>
        <taxon>Pseudomonadota</taxon>
        <taxon>Alphaproteobacteria</taxon>
        <taxon>Rhodobacterales</taxon>
        <taxon>Paracoccaceae</taxon>
        <taxon>Lacimonas</taxon>
    </lineage>
</organism>
<evidence type="ECO:0000313" key="5">
    <source>
        <dbReference type="Proteomes" id="UP001597186"/>
    </source>
</evidence>
<dbReference type="PROSITE" id="PS51820">
    <property type="entry name" value="PA14"/>
    <property type="match status" value="1"/>
</dbReference>
<dbReference type="PRINTS" id="PR00313">
    <property type="entry name" value="CABNDNGRPT"/>
</dbReference>
<dbReference type="InterPro" id="IPR037524">
    <property type="entry name" value="PA14/GLEYA"/>
</dbReference>
<dbReference type="Pfam" id="PF07691">
    <property type="entry name" value="PA14"/>
    <property type="match status" value="1"/>
</dbReference>
<dbReference type="InterPro" id="IPR036844">
    <property type="entry name" value="Hint_dom_sf"/>
</dbReference>
<dbReference type="InterPro" id="IPR011049">
    <property type="entry name" value="Serralysin-like_metalloprot_C"/>
</dbReference>
<dbReference type="InterPro" id="IPR001343">
    <property type="entry name" value="Hemolysn_Ca-bd"/>
</dbReference>
<dbReference type="EMBL" id="JBHUDD010000043">
    <property type="protein sequence ID" value="MFD1509058.1"/>
    <property type="molecule type" value="Genomic_DNA"/>
</dbReference>
<sequence length="755" mass="78562">MPTTFNWIYLGVSSTTIDPTEGNAIAENANLLVGQTFGSETNPLYQSVTRATMIDNGGSPTALDTNNLASNDEFTTDIGNGSQTFTFDGVAVYSATLSYTDGTPASFAAIVVQDTLGNLFLAPPLSFSGDVPTLTARPIESITLNTLTANNGNLGSDRQDIGFDDGIVQGTSGNDLIDAGYIEPVTEGSDRVDNNDGLDGSNADVIQAGAGSDTVFAGLGDDTVFGGTGNDLIYGGADNDELYGEAGTDTLYGGAGNDSLFGGAGDDVIHGDGPSGGRWEYATYTRDFTSANGQAFTIESGTLAATGTADSFDIRGLGQAATGQGDPNDFGVIYTSTLFAPDDGTYRFQTTSDDGSTIRILDEQGNPLSFTNQDGSTTSFMNNDFHQGATTRWGEVALDANTLYTIEVRYWENLGAEVLSAQVTPPGGVAEDLATSDLVVGPGLDDGDDSIDGGAGADLIFGGGGNDTIMASQGDTVFGGAGEDLFILDRLGDSGSIFIDGGTSDEPGGDTLDLNGHADRTTLSFTPSALDPDAFDGTVTMTDGTVVTFRNIENIICFTPGTMIATPSGERAIETLRPGDLVLTRDDGPQPVGWAGRSTVPGMGPFAPIRLEPALTGARRALTVSPQHRMMIADWRAELLFGTPEVFVPALHMLGFDGATIAPAPQVTYIHLMFDRHQVITADGAPSESFFAAGQGLDVLAPEALADLFAAYPALRAGPKAYGPTARLCLRAFESNALLARMHRRRPAQQATQAA</sequence>
<evidence type="ECO:0000256" key="1">
    <source>
        <dbReference type="ARBA" id="ARBA00004613"/>
    </source>
</evidence>
<dbReference type="RefSeq" id="WP_379914259.1">
    <property type="nucleotide sequence ID" value="NZ_JBHUDD010000043.1"/>
</dbReference>
<comment type="caution">
    <text evidence="4">The sequence shown here is derived from an EMBL/GenBank/DDBJ whole genome shotgun (WGS) entry which is preliminary data.</text>
</comment>